<accession>D8SF66</accession>
<gene>
    <name evidence="3" type="ORF">SELMODRAFT_421407</name>
</gene>
<dbReference type="InParanoid" id="D8SF66"/>
<name>D8SF66_SELML</name>
<dbReference type="HOGENOM" id="CLU_566727_0_0_1"/>
<comment type="pathway">
    <text evidence="1">Protein modification; protein ubiquitination.</text>
</comment>
<organism evidence="4">
    <name type="scientific">Selaginella moellendorffii</name>
    <name type="common">Spikemoss</name>
    <dbReference type="NCBI Taxonomy" id="88036"/>
    <lineage>
        <taxon>Eukaryota</taxon>
        <taxon>Viridiplantae</taxon>
        <taxon>Streptophyta</taxon>
        <taxon>Embryophyta</taxon>
        <taxon>Tracheophyta</taxon>
        <taxon>Lycopodiopsida</taxon>
        <taxon>Selaginellales</taxon>
        <taxon>Selaginellaceae</taxon>
        <taxon>Selaginella</taxon>
    </lineage>
</organism>
<proteinExistence type="predicted"/>
<dbReference type="EMBL" id="GL377616">
    <property type="protein sequence ID" value="EFJ16990.1"/>
    <property type="molecule type" value="Genomic_DNA"/>
</dbReference>
<dbReference type="SUPFAM" id="SSF54695">
    <property type="entry name" value="POZ domain"/>
    <property type="match status" value="1"/>
</dbReference>
<dbReference type="Gramene" id="EFJ16990">
    <property type="protein sequence ID" value="EFJ16990"/>
    <property type="gene ID" value="SELMODRAFT_421407"/>
</dbReference>
<dbReference type="Proteomes" id="UP000001514">
    <property type="component" value="Unassembled WGS sequence"/>
</dbReference>
<dbReference type="KEGG" id="smo:SELMODRAFT_421407"/>
<keyword evidence="4" id="KW-1185">Reference proteome</keyword>
<evidence type="ECO:0000313" key="4">
    <source>
        <dbReference type="Proteomes" id="UP000001514"/>
    </source>
</evidence>
<evidence type="ECO:0008006" key="5">
    <source>
        <dbReference type="Google" id="ProtNLM"/>
    </source>
</evidence>
<dbReference type="InterPro" id="IPR011333">
    <property type="entry name" value="SKP1/BTB/POZ_sf"/>
</dbReference>
<dbReference type="PANTHER" id="PTHR32370">
    <property type="entry name" value="OS12G0117600 PROTEIN"/>
    <property type="match status" value="1"/>
</dbReference>
<dbReference type="Gene3D" id="3.30.710.10">
    <property type="entry name" value="Potassium Channel Kv1.1, Chain A"/>
    <property type="match status" value="1"/>
</dbReference>
<reference evidence="3 4" key="1">
    <citation type="journal article" date="2011" name="Science">
        <title>The Selaginella genome identifies genetic changes associated with the evolution of vascular plants.</title>
        <authorList>
            <person name="Banks J.A."/>
            <person name="Nishiyama T."/>
            <person name="Hasebe M."/>
            <person name="Bowman J.L."/>
            <person name="Gribskov M."/>
            <person name="dePamphilis C."/>
            <person name="Albert V.A."/>
            <person name="Aono N."/>
            <person name="Aoyama T."/>
            <person name="Ambrose B.A."/>
            <person name="Ashton N.W."/>
            <person name="Axtell M.J."/>
            <person name="Barker E."/>
            <person name="Barker M.S."/>
            <person name="Bennetzen J.L."/>
            <person name="Bonawitz N.D."/>
            <person name="Chapple C."/>
            <person name="Cheng C."/>
            <person name="Correa L.G."/>
            <person name="Dacre M."/>
            <person name="DeBarry J."/>
            <person name="Dreyer I."/>
            <person name="Elias M."/>
            <person name="Engstrom E.M."/>
            <person name="Estelle M."/>
            <person name="Feng L."/>
            <person name="Finet C."/>
            <person name="Floyd S.K."/>
            <person name="Frommer W.B."/>
            <person name="Fujita T."/>
            <person name="Gramzow L."/>
            <person name="Gutensohn M."/>
            <person name="Harholt J."/>
            <person name="Hattori M."/>
            <person name="Heyl A."/>
            <person name="Hirai T."/>
            <person name="Hiwatashi Y."/>
            <person name="Ishikawa M."/>
            <person name="Iwata M."/>
            <person name="Karol K.G."/>
            <person name="Koehler B."/>
            <person name="Kolukisaoglu U."/>
            <person name="Kubo M."/>
            <person name="Kurata T."/>
            <person name="Lalonde S."/>
            <person name="Li K."/>
            <person name="Li Y."/>
            <person name="Litt A."/>
            <person name="Lyons E."/>
            <person name="Manning G."/>
            <person name="Maruyama T."/>
            <person name="Michael T.P."/>
            <person name="Mikami K."/>
            <person name="Miyazaki S."/>
            <person name="Morinaga S."/>
            <person name="Murata T."/>
            <person name="Mueller-Roeber B."/>
            <person name="Nelson D.R."/>
            <person name="Obara M."/>
            <person name="Oguri Y."/>
            <person name="Olmstead R.G."/>
            <person name="Onodera N."/>
            <person name="Petersen B.L."/>
            <person name="Pils B."/>
            <person name="Prigge M."/>
            <person name="Rensing S.A."/>
            <person name="Riano-Pachon D.M."/>
            <person name="Roberts A.W."/>
            <person name="Sato Y."/>
            <person name="Scheller H.V."/>
            <person name="Schulz B."/>
            <person name="Schulz C."/>
            <person name="Shakirov E.V."/>
            <person name="Shibagaki N."/>
            <person name="Shinohara N."/>
            <person name="Shippen D.E."/>
            <person name="Soerensen I."/>
            <person name="Sotooka R."/>
            <person name="Sugimoto N."/>
            <person name="Sugita M."/>
            <person name="Sumikawa N."/>
            <person name="Tanurdzic M."/>
            <person name="Theissen G."/>
            <person name="Ulvskov P."/>
            <person name="Wakazuki S."/>
            <person name="Weng J.K."/>
            <person name="Willats W.W."/>
            <person name="Wipf D."/>
            <person name="Wolf P.G."/>
            <person name="Yang L."/>
            <person name="Zimmer A.D."/>
            <person name="Zhu Q."/>
            <person name="Mitros T."/>
            <person name="Hellsten U."/>
            <person name="Loque D."/>
            <person name="Otillar R."/>
            <person name="Salamov A."/>
            <person name="Schmutz J."/>
            <person name="Shapiro H."/>
            <person name="Lindquist E."/>
            <person name="Lucas S."/>
            <person name="Rokhsar D."/>
            <person name="Grigoriev I.V."/>
        </authorList>
    </citation>
    <scope>NUCLEOTIDE SEQUENCE [LARGE SCALE GENOMIC DNA]</scope>
</reference>
<dbReference type="InterPro" id="IPR043454">
    <property type="entry name" value="NPH3/RPT2-like"/>
</dbReference>
<feature type="compositionally biased region" description="Low complexity" evidence="2">
    <location>
        <begin position="473"/>
        <end position="483"/>
    </location>
</feature>
<protein>
    <recommendedName>
        <fullName evidence="5">BTB domain-containing protein</fullName>
    </recommendedName>
</protein>
<evidence type="ECO:0000313" key="3">
    <source>
        <dbReference type="EMBL" id="EFJ16990.1"/>
    </source>
</evidence>
<feature type="region of interest" description="Disordered" evidence="2">
    <location>
        <begin position="462"/>
        <end position="490"/>
    </location>
</feature>
<dbReference type="AlphaFoldDB" id="D8SF66"/>
<evidence type="ECO:0000256" key="2">
    <source>
        <dbReference type="SAM" id="MobiDB-lite"/>
    </source>
</evidence>
<sequence>MEVCLLQDMVVASSSSFEGMVVSVAKSRFCCDELKLAAASDLFRKIFTSVRHTGARHLFVELKNFPGGARAFEKIVKFVEDEFQADHLELHTSSFPTLCAAARYLGMPLLASSCARFWSSQVVTTTSSIFEVLAIVTQDHGVALSAEERSEVISKCSSATLQALGRSSLHEFFVNMVTILPVGGISVLLKFLERRVDFFSMQSKVWDKARHVVLASELIFVACPTGVKARDVLHRAGILARFVLGLFREGLDYSKEQSKHWLVPSFDDHHDLHESVALFNLLALCDFLLEQDSITADTSTSDRIKAQEKKLFALLAGSDAHFKASTILLSPGSAILLAFNFGKHHEDKKKLAVEFIEHYLQQISLTQLSREETLEICKFISAHSLSHDNLFNHVWRVVTRSTTLSRKRLQELMDTISSSKLSTETLLEKLQERAHIRLCIEPDVDHGRGTADVKLLLSHGLEQSQGREHRAEAQGQDGDAQGGRMPTHVQ</sequence>
<evidence type="ECO:0000256" key="1">
    <source>
        <dbReference type="ARBA" id="ARBA00004906"/>
    </source>
</evidence>